<dbReference type="OrthoDB" id="1931061at2759"/>
<dbReference type="AlphaFoldDB" id="A0A8X8BA38"/>
<evidence type="ECO:0000313" key="2">
    <source>
        <dbReference type="Proteomes" id="UP000886595"/>
    </source>
</evidence>
<sequence length="137" mass="15204">MGIVMPGELMGMMLFLDAKILPFLISLITLMPAAVKVHRSPLSYTASRLGKEPVMATIKLDNGVSVSLCLFDSQAVSFHNKLESFWDEPRVIVATSIISRLTVVLEFHFRNTYFFKWSNLQNSPAATAKVAKTARVA</sequence>
<dbReference type="EMBL" id="JAAMPC010000002">
    <property type="protein sequence ID" value="KAG2326948.1"/>
    <property type="molecule type" value="Genomic_DNA"/>
</dbReference>
<organism evidence="1 2">
    <name type="scientific">Brassica carinata</name>
    <name type="common">Ethiopian mustard</name>
    <name type="synonym">Abyssinian cabbage</name>
    <dbReference type="NCBI Taxonomy" id="52824"/>
    <lineage>
        <taxon>Eukaryota</taxon>
        <taxon>Viridiplantae</taxon>
        <taxon>Streptophyta</taxon>
        <taxon>Embryophyta</taxon>
        <taxon>Tracheophyta</taxon>
        <taxon>Spermatophyta</taxon>
        <taxon>Magnoliopsida</taxon>
        <taxon>eudicotyledons</taxon>
        <taxon>Gunneridae</taxon>
        <taxon>Pentapetalae</taxon>
        <taxon>rosids</taxon>
        <taxon>malvids</taxon>
        <taxon>Brassicales</taxon>
        <taxon>Brassicaceae</taxon>
        <taxon>Brassiceae</taxon>
        <taxon>Brassica</taxon>
    </lineage>
</organism>
<comment type="caution">
    <text evidence="1">The sequence shown here is derived from an EMBL/GenBank/DDBJ whole genome shotgun (WGS) entry which is preliminary data.</text>
</comment>
<reference evidence="1 2" key="1">
    <citation type="submission" date="2020-02" db="EMBL/GenBank/DDBJ databases">
        <authorList>
            <person name="Ma Q."/>
            <person name="Huang Y."/>
            <person name="Song X."/>
            <person name="Pei D."/>
        </authorList>
    </citation>
    <scope>NUCLEOTIDE SEQUENCE [LARGE SCALE GENOMIC DNA]</scope>
    <source>
        <strain evidence="1">Sxm20200214</strain>
        <tissue evidence="1">Leaf</tissue>
    </source>
</reference>
<protein>
    <submittedName>
        <fullName evidence="1">Uncharacterized protein</fullName>
    </submittedName>
</protein>
<proteinExistence type="predicted"/>
<dbReference type="Proteomes" id="UP000886595">
    <property type="component" value="Unassembled WGS sequence"/>
</dbReference>
<name>A0A8X8BA38_BRACI</name>
<accession>A0A8X8BA38</accession>
<gene>
    <name evidence="1" type="ORF">Bca52824_009676</name>
</gene>
<evidence type="ECO:0000313" key="1">
    <source>
        <dbReference type="EMBL" id="KAG2326948.1"/>
    </source>
</evidence>
<keyword evidence="2" id="KW-1185">Reference proteome</keyword>